<dbReference type="PROSITE" id="PS50195">
    <property type="entry name" value="PX"/>
    <property type="match status" value="1"/>
</dbReference>
<evidence type="ECO:0000256" key="9">
    <source>
        <dbReference type="RuleBase" id="RU000304"/>
    </source>
</evidence>
<dbReference type="Proteomes" id="UP000887566">
    <property type="component" value="Unplaced"/>
</dbReference>
<evidence type="ECO:0000256" key="1">
    <source>
        <dbReference type="ARBA" id="ARBA00009903"/>
    </source>
</evidence>
<dbReference type="PROSITE" id="PS00108">
    <property type="entry name" value="PROTEIN_KINASE_ST"/>
    <property type="match status" value="1"/>
</dbReference>
<dbReference type="PROSITE" id="PS00107">
    <property type="entry name" value="PROTEIN_KINASE_ATP"/>
    <property type="match status" value="1"/>
</dbReference>
<dbReference type="InterPro" id="IPR000961">
    <property type="entry name" value="AGC-kinase_C"/>
</dbReference>
<evidence type="ECO:0000313" key="14">
    <source>
        <dbReference type="Proteomes" id="UP000887566"/>
    </source>
</evidence>
<name>A0A914XNT5_9BILA</name>
<dbReference type="SUPFAM" id="SSF64268">
    <property type="entry name" value="PX domain"/>
    <property type="match status" value="1"/>
</dbReference>
<feature type="region of interest" description="Disordered" evidence="10">
    <location>
        <begin position="121"/>
        <end position="162"/>
    </location>
</feature>
<evidence type="ECO:0000256" key="4">
    <source>
        <dbReference type="ARBA" id="ARBA00022679"/>
    </source>
</evidence>
<dbReference type="Pfam" id="PF00069">
    <property type="entry name" value="Pkinase"/>
    <property type="match status" value="1"/>
</dbReference>
<protein>
    <submittedName>
        <fullName evidence="15">Uncharacterized protein</fullName>
    </submittedName>
</protein>
<feature type="domain" description="PX" evidence="12">
    <location>
        <begin position="1"/>
        <end position="110"/>
    </location>
</feature>
<dbReference type="FunFam" id="1.10.510.10:FF:000008">
    <property type="entry name" value="Non-specific serine/threonine protein kinase"/>
    <property type="match status" value="1"/>
</dbReference>
<sequence length="492" mass="56165">MTTTIKATVEATSDDKKATAYIVRLTRGDHHWSVQHRFSEFEKIYEKVKPWMAVSLSSPPKKKLFGGTDAKYLDRRKHWVESLVADLLASASCAKNAAVREFFSLDTSNGTGNGLHSVKSDYSLRSGDSPPLSPAFSSDNPDDDVTGENKVDLGPSERPTAKPRDFEFLKTVGKGSFGKVFLARHKADQHVYAMKVLGKAHIKKRNEVKHVMSERNVLISNIKHPFLVSLHYSFQTRDKLYFVLDYLNGGELFFHLQREKHFSEPRARFYAAEIASALGYLHDKDIIYRDLKPENLLLDSLGHVVLTDFGLCKEGIKAKDLTATFCGTPEYLAPEVILKKPYDRTVDWWCLGSVLYEMLFGLPPFYSKDHKEMYEKIVHQPLRVSQMVSPGTRDILNLMLQKDRSKRMGAKRDFAEVKEHPFFLAIEWDKLLRREVKSPFVPRVKDTMDTSYIDREFTEQVPSGSLIPSNSYMTSNDHDFQGFTFVESAVEL</sequence>
<dbReference type="GO" id="GO:0035091">
    <property type="term" value="F:phosphatidylinositol binding"/>
    <property type="evidence" value="ECO:0007669"/>
    <property type="project" value="InterPro"/>
</dbReference>
<keyword evidence="2 9" id="KW-0723">Serine/threonine-protein kinase</keyword>
<dbReference type="InterPro" id="IPR008271">
    <property type="entry name" value="Ser/Thr_kinase_AS"/>
</dbReference>
<dbReference type="PROSITE" id="PS51285">
    <property type="entry name" value="AGC_KINASE_CTER"/>
    <property type="match status" value="1"/>
</dbReference>
<keyword evidence="4" id="KW-0808">Transferase</keyword>
<evidence type="ECO:0000256" key="8">
    <source>
        <dbReference type="PROSITE-ProRule" id="PRU10141"/>
    </source>
</evidence>
<dbReference type="FunFam" id="3.30.200.20:FF:000537">
    <property type="entry name" value="Non-specific serine/threonine protein kinase"/>
    <property type="match status" value="1"/>
</dbReference>
<dbReference type="GO" id="GO:0005524">
    <property type="term" value="F:ATP binding"/>
    <property type="evidence" value="ECO:0007669"/>
    <property type="project" value="UniProtKB-UniRule"/>
</dbReference>
<evidence type="ECO:0000256" key="3">
    <source>
        <dbReference type="ARBA" id="ARBA00022553"/>
    </source>
</evidence>
<dbReference type="Gene3D" id="1.10.510.10">
    <property type="entry name" value="Transferase(Phosphotransferase) domain 1"/>
    <property type="match status" value="1"/>
</dbReference>
<evidence type="ECO:0000256" key="7">
    <source>
        <dbReference type="ARBA" id="ARBA00022840"/>
    </source>
</evidence>
<proteinExistence type="inferred from homology"/>
<dbReference type="SMART" id="SM00133">
    <property type="entry name" value="S_TK_X"/>
    <property type="match status" value="1"/>
</dbReference>
<dbReference type="WBParaSite" id="PSAMB.scaffold880size39534.g9474.t1">
    <property type="protein sequence ID" value="PSAMB.scaffold880size39534.g9474.t1"/>
    <property type="gene ID" value="PSAMB.scaffold880size39534.g9474"/>
</dbReference>
<dbReference type="AlphaFoldDB" id="A0A914XNT5"/>
<evidence type="ECO:0000259" key="11">
    <source>
        <dbReference type="PROSITE" id="PS50011"/>
    </source>
</evidence>
<dbReference type="SUPFAM" id="SSF56112">
    <property type="entry name" value="Protein kinase-like (PK-like)"/>
    <property type="match status" value="1"/>
</dbReference>
<organism evidence="14 15">
    <name type="scientific">Plectus sambesii</name>
    <dbReference type="NCBI Taxonomy" id="2011161"/>
    <lineage>
        <taxon>Eukaryota</taxon>
        <taxon>Metazoa</taxon>
        <taxon>Ecdysozoa</taxon>
        <taxon>Nematoda</taxon>
        <taxon>Chromadorea</taxon>
        <taxon>Plectida</taxon>
        <taxon>Plectina</taxon>
        <taxon>Plectoidea</taxon>
        <taxon>Plectidae</taxon>
        <taxon>Plectus</taxon>
    </lineage>
</organism>
<feature type="domain" description="Protein kinase" evidence="11">
    <location>
        <begin position="166"/>
        <end position="423"/>
    </location>
</feature>
<accession>A0A914XNT5</accession>
<dbReference type="Gene3D" id="3.30.200.20">
    <property type="entry name" value="Phosphorylase Kinase, domain 1"/>
    <property type="match status" value="1"/>
</dbReference>
<feature type="domain" description="AGC-kinase C-terminal" evidence="13">
    <location>
        <begin position="424"/>
        <end position="492"/>
    </location>
</feature>
<dbReference type="InterPro" id="IPR017892">
    <property type="entry name" value="Pkinase_C"/>
</dbReference>
<dbReference type="InterPro" id="IPR017441">
    <property type="entry name" value="Protein_kinase_ATP_BS"/>
</dbReference>
<dbReference type="SMART" id="SM00220">
    <property type="entry name" value="S_TKc"/>
    <property type="match status" value="1"/>
</dbReference>
<keyword evidence="3" id="KW-0597">Phosphoprotein</keyword>
<keyword evidence="5 8" id="KW-0547">Nucleotide-binding</keyword>
<evidence type="ECO:0000259" key="13">
    <source>
        <dbReference type="PROSITE" id="PS51285"/>
    </source>
</evidence>
<evidence type="ECO:0000259" key="12">
    <source>
        <dbReference type="PROSITE" id="PS50195"/>
    </source>
</evidence>
<evidence type="ECO:0000256" key="2">
    <source>
        <dbReference type="ARBA" id="ARBA00022527"/>
    </source>
</evidence>
<dbReference type="Gene3D" id="3.30.1520.10">
    <property type="entry name" value="Phox-like domain"/>
    <property type="match status" value="1"/>
</dbReference>
<evidence type="ECO:0000256" key="5">
    <source>
        <dbReference type="ARBA" id="ARBA00022741"/>
    </source>
</evidence>
<dbReference type="SMART" id="SM00312">
    <property type="entry name" value="PX"/>
    <property type="match status" value="1"/>
</dbReference>
<dbReference type="Pfam" id="PF00433">
    <property type="entry name" value="Pkinase_C"/>
    <property type="match status" value="1"/>
</dbReference>
<dbReference type="InterPro" id="IPR001683">
    <property type="entry name" value="PX_dom"/>
</dbReference>
<feature type="binding site" evidence="8">
    <location>
        <position position="195"/>
    </location>
    <ligand>
        <name>ATP</name>
        <dbReference type="ChEBI" id="CHEBI:30616"/>
    </ligand>
</feature>
<dbReference type="PANTHER" id="PTHR24351">
    <property type="entry name" value="RIBOSOMAL PROTEIN S6 KINASE"/>
    <property type="match status" value="1"/>
</dbReference>
<evidence type="ECO:0000313" key="15">
    <source>
        <dbReference type="WBParaSite" id="PSAMB.scaffold880size39534.g9474.t1"/>
    </source>
</evidence>
<keyword evidence="7 8" id="KW-0067">ATP-binding</keyword>
<dbReference type="GO" id="GO:0004674">
    <property type="term" value="F:protein serine/threonine kinase activity"/>
    <property type="evidence" value="ECO:0007669"/>
    <property type="project" value="UniProtKB-KW"/>
</dbReference>
<dbReference type="InterPro" id="IPR000719">
    <property type="entry name" value="Prot_kinase_dom"/>
</dbReference>
<keyword evidence="6" id="KW-0418">Kinase</keyword>
<reference evidence="15" key="1">
    <citation type="submission" date="2022-11" db="UniProtKB">
        <authorList>
            <consortium name="WormBaseParasite"/>
        </authorList>
    </citation>
    <scope>IDENTIFICATION</scope>
</reference>
<evidence type="ECO:0000256" key="6">
    <source>
        <dbReference type="ARBA" id="ARBA00022777"/>
    </source>
</evidence>
<dbReference type="InterPro" id="IPR036871">
    <property type="entry name" value="PX_dom_sf"/>
</dbReference>
<dbReference type="InterPro" id="IPR011009">
    <property type="entry name" value="Kinase-like_dom_sf"/>
</dbReference>
<dbReference type="Pfam" id="PF00787">
    <property type="entry name" value="PX"/>
    <property type="match status" value="1"/>
</dbReference>
<dbReference type="PROSITE" id="PS50011">
    <property type="entry name" value="PROTEIN_KINASE_DOM"/>
    <property type="match status" value="1"/>
</dbReference>
<evidence type="ECO:0000256" key="10">
    <source>
        <dbReference type="SAM" id="MobiDB-lite"/>
    </source>
</evidence>
<comment type="similarity">
    <text evidence="1">Belongs to the protein kinase superfamily. AGC Ser/Thr protein kinase family.</text>
</comment>
<keyword evidence="14" id="KW-1185">Reference proteome</keyword>